<evidence type="ECO:0000256" key="4">
    <source>
        <dbReference type="ARBA" id="ARBA00022729"/>
    </source>
</evidence>
<dbReference type="PANTHER" id="PTHR35789:SF1">
    <property type="entry name" value="SPORE GERMINATION PROTEIN B3"/>
    <property type="match status" value="1"/>
</dbReference>
<dbReference type="Proteomes" id="UP001597120">
    <property type="component" value="Unassembled WGS sequence"/>
</dbReference>
<feature type="domain" description="Spore germination protein N-terminal" evidence="9">
    <location>
        <begin position="21"/>
        <end position="187"/>
    </location>
</feature>
<keyword evidence="7" id="KW-0449">Lipoprotein</keyword>
<evidence type="ECO:0000256" key="7">
    <source>
        <dbReference type="ARBA" id="ARBA00023288"/>
    </source>
</evidence>
<keyword evidence="5" id="KW-0472">Membrane</keyword>
<protein>
    <submittedName>
        <fullName evidence="10">Ger(X)C family spore germination protein</fullName>
    </submittedName>
</protein>
<keyword evidence="11" id="KW-1185">Reference proteome</keyword>
<evidence type="ECO:0000256" key="3">
    <source>
        <dbReference type="ARBA" id="ARBA00022544"/>
    </source>
</evidence>
<dbReference type="NCBIfam" id="TIGR02887">
    <property type="entry name" value="spore_ger_x_C"/>
    <property type="match status" value="1"/>
</dbReference>
<organism evidence="10 11">
    <name type="scientific">Paenibacillus residui</name>
    <dbReference type="NCBI Taxonomy" id="629724"/>
    <lineage>
        <taxon>Bacteria</taxon>
        <taxon>Bacillati</taxon>
        <taxon>Bacillota</taxon>
        <taxon>Bacilli</taxon>
        <taxon>Bacillales</taxon>
        <taxon>Paenibacillaceae</taxon>
        <taxon>Paenibacillus</taxon>
    </lineage>
</organism>
<comment type="subcellular location">
    <subcellularLocation>
        <location evidence="1">Membrane</location>
        <topology evidence="1">Lipid-anchor</topology>
    </subcellularLocation>
</comment>
<evidence type="ECO:0000256" key="1">
    <source>
        <dbReference type="ARBA" id="ARBA00004635"/>
    </source>
</evidence>
<dbReference type="Gene3D" id="3.30.300.210">
    <property type="entry name" value="Nutrient germinant receptor protein C, domain 3"/>
    <property type="match status" value="1"/>
</dbReference>
<reference evidence="11" key="1">
    <citation type="journal article" date="2019" name="Int. J. Syst. Evol. Microbiol.">
        <title>The Global Catalogue of Microorganisms (GCM) 10K type strain sequencing project: providing services to taxonomists for standard genome sequencing and annotation.</title>
        <authorList>
            <consortium name="The Broad Institute Genomics Platform"/>
            <consortium name="The Broad Institute Genome Sequencing Center for Infectious Disease"/>
            <person name="Wu L."/>
            <person name="Ma J."/>
        </authorList>
    </citation>
    <scope>NUCLEOTIDE SEQUENCE [LARGE SCALE GENOMIC DNA]</scope>
    <source>
        <strain evidence="11">CCUG 57263</strain>
    </source>
</reference>
<evidence type="ECO:0000256" key="2">
    <source>
        <dbReference type="ARBA" id="ARBA00007886"/>
    </source>
</evidence>
<name>A0ABW3DDN9_9BACL</name>
<keyword evidence="3" id="KW-0309">Germination</keyword>
<dbReference type="PANTHER" id="PTHR35789">
    <property type="entry name" value="SPORE GERMINATION PROTEIN B3"/>
    <property type="match status" value="1"/>
</dbReference>
<dbReference type="InterPro" id="IPR038501">
    <property type="entry name" value="Spore_GerAC_C_sf"/>
</dbReference>
<dbReference type="InterPro" id="IPR008844">
    <property type="entry name" value="Spore_GerAC-like"/>
</dbReference>
<evidence type="ECO:0000256" key="5">
    <source>
        <dbReference type="ARBA" id="ARBA00023136"/>
    </source>
</evidence>
<evidence type="ECO:0000259" key="9">
    <source>
        <dbReference type="Pfam" id="PF25198"/>
    </source>
</evidence>
<evidence type="ECO:0000256" key="6">
    <source>
        <dbReference type="ARBA" id="ARBA00023139"/>
    </source>
</evidence>
<gene>
    <name evidence="10" type="ORF">ACFQ03_19365</name>
</gene>
<dbReference type="RefSeq" id="WP_379290258.1">
    <property type="nucleotide sequence ID" value="NZ_JBHTIU010000076.1"/>
</dbReference>
<dbReference type="EMBL" id="JBHTIU010000076">
    <property type="protein sequence ID" value="MFD0871303.1"/>
    <property type="molecule type" value="Genomic_DNA"/>
</dbReference>
<evidence type="ECO:0000313" key="10">
    <source>
        <dbReference type="EMBL" id="MFD0871303.1"/>
    </source>
</evidence>
<evidence type="ECO:0000313" key="11">
    <source>
        <dbReference type="Proteomes" id="UP001597120"/>
    </source>
</evidence>
<proteinExistence type="inferred from homology"/>
<dbReference type="InterPro" id="IPR046953">
    <property type="entry name" value="Spore_GerAC-like_C"/>
</dbReference>
<feature type="domain" description="Spore germination GerAC-like C-terminal" evidence="8">
    <location>
        <begin position="196"/>
        <end position="363"/>
    </location>
</feature>
<dbReference type="Pfam" id="PF25198">
    <property type="entry name" value="Spore_GerAC_N"/>
    <property type="match status" value="1"/>
</dbReference>
<keyword evidence="6" id="KW-0564">Palmitate</keyword>
<dbReference type="PROSITE" id="PS51257">
    <property type="entry name" value="PROKAR_LIPOPROTEIN"/>
    <property type="match status" value="1"/>
</dbReference>
<accession>A0ABW3DDN9</accession>
<evidence type="ECO:0000259" key="8">
    <source>
        <dbReference type="Pfam" id="PF05504"/>
    </source>
</evidence>
<dbReference type="Pfam" id="PF05504">
    <property type="entry name" value="Spore_GerAC"/>
    <property type="match status" value="1"/>
</dbReference>
<dbReference type="InterPro" id="IPR057336">
    <property type="entry name" value="GerAC_N"/>
</dbReference>
<keyword evidence="4" id="KW-0732">Signal</keyword>
<comment type="similarity">
    <text evidence="2">Belongs to the GerABKC lipoprotein family.</text>
</comment>
<sequence>MVKKWFGLTILLLTILTGCGDQRILEKAGFIETESFDLLPNGQFLISNSVPITEPGVKTQRKVLTTEAKSSKEAKVEFARQTSLTLVNGQLRNLIFGVSLAKQGLWDQFDTFSRDPSVSPHAKIAIVNGSASSLLAKDFKQHPRTDQYIDRLLTKEAKEHAIPKVTLYEFTRDFLDDGIDPVVPVIREDRDNISLDGIGLFKGSRYITKIEPDDALIFGFLRDNVKRGNLDVELGQAEGENELVMFNSLTSRRNIKVKRTDSGSPEVEINVKVKGSILEYIGPRDLSEEKNRSSIETMMSDHITRRANKMVKHMQMNRVDSLGIGKYVRNNMSYEAWKAMDWEQKYPDAKVKCKIQFKIKDTGKIEK</sequence>
<comment type="caution">
    <text evidence="10">The sequence shown here is derived from an EMBL/GenBank/DDBJ whole genome shotgun (WGS) entry which is preliminary data.</text>
</comment>